<evidence type="ECO:0000256" key="1">
    <source>
        <dbReference type="SAM" id="MobiDB-lite"/>
    </source>
</evidence>
<evidence type="ECO:0000313" key="2">
    <source>
        <dbReference type="EMBL" id="GGG50480.1"/>
    </source>
</evidence>
<reference evidence="2 3" key="1">
    <citation type="journal article" date="2014" name="Int. J. Syst. Evol. Microbiol.">
        <title>Complete genome sequence of Corynebacterium casei LMG S-19264T (=DSM 44701T), isolated from a smear-ripened cheese.</title>
        <authorList>
            <consortium name="US DOE Joint Genome Institute (JGI-PGF)"/>
            <person name="Walter F."/>
            <person name="Albersmeier A."/>
            <person name="Kalinowski J."/>
            <person name="Ruckert C."/>
        </authorList>
    </citation>
    <scope>NUCLEOTIDE SEQUENCE [LARGE SCALE GENOMIC DNA]</scope>
    <source>
        <strain evidence="2 3">CGMCC 1.16330</strain>
    </source>
</reference>
<dbReference type="Proteomes" id="UP000597507">
    <property type="component" value="Unassembled WGS sequence"/>
</dbReference>
<comment type="caution">
    <text evidence="2">The sequence shown here is derived from an EMBL/GenBank/DDBJ whole genome shotgun (WGS) entry which is preliminary data.</text>
</comment>
<organism evidence="2 3">
    <name type="scientific">Caldovatus sediminis</name>
    <dbReference type="NCBI Taxonomy" id="2041189"/>
    <lineage>
        <taxon>Bacteria</taxon>
        <taxon>Pseudomonadati</taxon>
        <taxon>Pseudomonadota</taxon>
        <taxon>Alphaproteobacteria</taxon>
        <taxon>Acetobacterales</taxon>
        <taxon>Roseomonadaceae</taxon>
        <taxon>Caldovatus</taxon>
    </lineage>
</organism>
<gene>
    <name evidence="2" type="ORF">GCM10010964_42210</name>
</gene>
<protein>
    <submittedName>
        <fullName evidence="2">Uncharacterized protein</fullName>
    </submittedName>
</protein>
<accession>A0A8J3ECX8</accession>
<dbReference type="EMBL" id="BMKS01000022">
    <property type="protein sequence ID" value="GGG50480.1"/>
    <property type="molecule type" value="Genomic_DNA"/>
</dbReference>
<sequence>MRLTGMRLPGAPQPPRSSLDLTRSPTTAVDLDAMRAAAWHRHGVAALAVEDITDPWLRQAVINEANRRWGRRHGGDQHGR</sequence>
<evidence type="ECO:0000313" key="3">
    <source>
        <dbReference type="Proteomes" id="UP000597507"/>
    </source>
</evidence>
<name>A0A8J3ECX8_9PROT</name>
<dbReference type="AlphaFoldDB" id="A0A8J3ECX8"/>
<proteinExistence type="predicted"/>
<feature type="region of interest" description="Disordered" evidence="1">
    <location>
        <begin position="1"/>
        <end position="23"/>
    </location>
</feature>
<keyword evidence="3" id="KW-1185">Reference proteome</keyword>